<dbReference type="InterPro" id="IPR000172">
    <property type="entry name" value="GMC_OxRdtase_N"/>
</dbReference>
<evidence type="ECO:0000259" key="5">
    <source>
        <dbReference type="PROSITE" id="PS00623"/>
    </source>
</evidence>
<dbReference type="InterPro" id="IPR007867">
    <property type="entry name" value="GMC_OxRtase_C"/>
</dbReference>
<keyword evidence="2" id="KW-0274">FAD</keyword>
<comment type="similarity">
    <text evidence="2">Belongs to the GMC oxidoreductase family.</text>
</comment>
<evidence type="ECO:0000313" key="7">
    <source>
        <dbReference type="Proteomes" id="UP001050691"/>
    </source>
</evidence>
<dbReference type="EMBL" id="BPWL01000003">
    <property type="protein sequence ID" value="GJJ08611.1"/>
    <property type="molecule type" value="Genomic_DNA"/>
</dbReference>
<evidence type="ECO:0000256" key="4">
    <source>
        <dbReference type="SAM" id="SignalP"/>
    </source>
</evidence>
<dbReference type="Proteomes" id="UP001050691">
    <property type="component" value="Unassembled WGS sequence"/>
</dbReference>
<dbReference type="Gene3D" id="2.60.40.1210">
    <property type="entry name" value="Cellobiose dehydrogenase, cytochrome domain"/>
    <property type="match status" value="1"/>
</dbReference>
<dbReference type="PROSITE" id="PS00623">
    <property type="entry name" value="GMC_OXRED_1"/>
    <property type="match status" value="1"/>
</dbReference>
<dbReference type="PANTHER" id="PTHR47190">
    <property type="entry name" value="DEHYDROGENASE, PUTATIVE-RELATED"/>
    <property type="match status" value="1"/>
</dbReference>
<gene>
    <name evidence="6" type="ORF">Clacol_002830</name>
</gene>
<dbReference type="Gene3D" id="3.50.50.60">
    <property type="entry name" value="FAD/NAD(P)-binding domain"/>
    <property type="match status" value="3"/>
</dbReference>
<evidence type="ECO:0000256" key="1">
    <source>
        <dbReference type="ARBA" id="ARBA00001974"/>
    </source>
</evidence>
<dbReference type="Pfam" id="PF00732">
    <property type="entry name" value="GMC_oxred_N"/>
    <property type="match status" value="1"/>
</dbReference>
<dbReference type="CDD" id="cd09630">
    <property type="entry name" value="CDH_like_cytochrome"/>
    <property type="match status" value="1"/>
</dbReference>
<evidence type="ECO:0000256" key="2">
    <source>
        <dbReference type="RuleBase" id="RU003968"/>
    </source>
</evidence>
<dbReference type="GO" id="GO:0050660">
    <property type="term" value="F:flavin adenine dinucleotide binding"/>
    <property type="evidence" value="ECO:0007669"/>
    <property type="project" value="InterPro"/>
</dbReference>
<reference evidence="6" key="1">
    <citation type="submission" date="2021-10" db="EMBL/GenBank/DDBJ databases">
        <title>De novo Genome Assembly of Clathrus columnatus (Basidiomycota, Fungi) Using Illumina and Nanopore Sequence Data.</title>
        <authorList>
            <person name="Ogiso-Tanaka E."/>
            <person name="Itagaki H."/>
            <person name="Hosoya T."/>
            <person name="Hosaka K."/>
        </authorList>
    </citation>
    <scope>NUCLEOTIDE SEQUENCE</scope>
    <source>
        <strain evidence="6">MO-923</strain>
    </source>
</reference>
<dbReference type="Pfam" id="PF16010">
    <property type="entry name" value="CDH-cyt"/>
    <property type="match status" value="1"/>
</dbReference>
<feature type="chain" id="PRO_5043360590" description="Glucose-methanol-choline oxidoreductase N-terminal domain-containing protein" evidence="4">
    <location>
        <begin position="23"/>
        <end position="738"/>
    </location>
</feature>
<feature type="signal peptide" evidence="4">
    <location>
        <begin position="1"/>
        <end position="22"/>
    </location>
</feature>
<dbReference type="SUPFAM" id="SSF51905">
    <property type="entry name" value="FAD/NAD(P)-binding domain"/>
    <property type="match status" value="1"/>
</dbReference>
<dbReference type="SUPFAM" id="SSF54373">
    <property type="entry name" value="FAD-linked reductases, C-terminal domain"/>
    <property type="match status" value="1"/>
</dbReference>
<dbReference type="InterPro" id="IPR036188">
    <property type="entry name" value="FAD/NAD-bd_sf"/>
</dbReference>
<comment type="caution">
    <text evidence="6">The sequence shown here is derived from an EMBL/GenBank/DDBJ whole genome shotgun (WGS) entry which is preliminary data.</text>
</comment>
<evidence type="ECO:0000256" key="3">
    <source>
        <dbReference type="SAM" id="MobiDB-lite"/>
    </source>
</evidence>
<dbReference type="SUPFAM" id="SSF49344">
    <property type="entry name" value="CBD9-like"/>
    <property type="match status" value="1"/>
</dbReference>
<keyword evidence="4" id="KW-0732">Signal</keyword>
<dbReference type="AlphaFoldDB" id="A0AAV5A1S6"/>
<feature type="region of interest" description="Disordered" evidence="3">
    <location>
        <begin position="210"/>
        <end position="240"/>
    </location>
</feature>
<accession>A0AAV5A1S6</accession>
<organism evidence="6 7">
    <name type="scientific">Clathrus columnatus</name>
    <dbReference type="NCBI Taxonomy" id="1419009"/>
    <lineage>
        <taxon>Eukaryota</taxon>
        <taxon>Fungi</taxon>
        <taxon>Dikarya</taxon>
        <taxon>Basidiomycota</taxon>
        <taxon>Agaricomycotina</taxon>
        <taxon>Agaricomycetes</taxon>
        <taxon>Phallomycetidae</taxon>
        <taxon>Phallales</taxon>
        <taxon>Clathraceae</taxon>
        <taxon>Clathrus</taxon>
    </lineage>
</organism>
<dbReference type="InterPro" id="IPR015920">
    <property type="entry name" value="Cellobiose_DH-like_cyt"/>
</dbReference>
<keyword evidence="7" id="KW-1185">Reference proteome</keyword>
<protein>
    <recommendedName>
        <fullName evidence="5">Glucose-methanol-choline oxidoreductase N-terminal domain-containing protein</fullName>
    </recommendedName>
</protein>
<dbReference type="GO" id="GO:0016614">
    <property type="term" value="F:oxidoreductase activity, acting on CH-OH group of donors"/>
    <property type="evidence" value="ECO:0007669"/>
    <property type="project" value="InterPro"/>
</dbReference>
<proteinExistence type="inferred from homology"/>
<comment type="cofactor">
    <cofactor evidence="1">
        <name>FAD</name>
        <dbReference type="ChEBI" id="CHEBI:57692"/>
    </cofactor>
</comment>
<feature type="domain" description="Glucose-methanol-choline oxidoreductase N-terminal" evidence="5">
    <location>
        <begin position="329"/>
        <end position="352"/>
    </location>
</feature>
<feature type="compositionally biased region" description="Low complexity" evidence="3">
    <location>
        <begin position="215"/>
        <end position="240"/>
    </location>
</feature>
<name>A0AAV5A1S6_9AGAM</name>
<dbReference type="PANTHER" id="PTHR47190:SF1">
    <property type="entry name" value="GLUCOSE-METHANOL-CHOLINE OXIDOREDUCTASE N-TERMINAL DOMAIN-CONTAINING PROTEIN"/>
    <property type="match status" value="1"/>
</dbReference>
<keyword evidence="2" id="KW-0285">Flavoprotein</keyword>
<sequence>MVIRNSFLWILLSLYSLDLVTSQESSAFHDPENGFNFQAYTDPVHSVTYAAVFPEISVSANPPTEFLGEIIAPISNAWVGLSVGGAMLDSLLLVAWPNGNDIVFSPRYATLVISYLYSKSLLRWTAVITSSLFGIPVLLSLPFRLVTSILRIGNGYSDVKIAPRGRVCGSIDLNSVDAWAWALSTVPVDELGFWGENVVGAQDPNYDDYLNGQGTTSLPSAPTPTSTAPPTQTPTSPVAPSNPVGTFDYIIVGSGAGGLVTADRFSEAGKKVLLLERGGPSVAITGGNVYWPAAPGANLTRFDVPGLFESEFSGDDTFWWCKDVTYFAGCLIGGGTSVNGGLYWFPTYYEFSPVNGWPSSWGDHGPYTAKLQQRLPSTDAPSADGKRYLEQAFTVTSQLLDNQGYTNITINDTPDSKDHIYGYSSWNFQQGMRWGPVRTYFQTALQRPNFVFLQNTMVSSVVRNGSTITGVQTNDTSIGPNGVVSLNPNGRVILSAGSFGNPRILFQSGIGPLDMIQTVQNSSAAGNLPPESDWIDLPVGYNVKDNPSINLILQHPLIDSYDNWDNIWDSPRPADAAQYAANHSGVFAGASPNSTGITSQGRIGINTDLTALPLINPWLTDPNDKVVLIQGLNDILSGINTIPGLSLVTPDNTTTIEDYVNTYPPSTMNSNHWTGACKIGNDSSTSVVDENTKVWGTDNLFVVDASIIPGMPAGNPQGALMSAAEQAVTKILALPGGP</sequence>
<dbReference type="InterPro" id="IPR053208">
    <property type="entry name" value="GMC_Oxidoreductase_CD"/>
</dbReference>
<dbReference type="Pfam" id="PF05199">
    <property type="entry name" value="GMC_oxred_C"/>
    <property type="match status" value="1"/>
</dbReference>
<evidence type="ECO:0000313" key="6">
    <source>
        <dbReference type="EMBL" id="GJJ08611.1"/>
    </source>
</evidence>